<name>A0A0A1VYU2_MICAE</name>
<keyword evidence="1" id="KW-0175">Coiled coil</keyword>
<protein>
    <submittedName>
        <fullName evidence="3">Type IV pilus biogenesis protein PilN</fullName>
    </submittedName>
</protein>
<proteinExistence type="predicted"/>
<organism evidence="3 4">
    <name type="scientific">Microcystis aeruginosa NIES-44</name>
    <dbReference type="NCBI Taxonomy" id="449439"/>
    <lineage>
        <taxon>Bacteria</taxon>
        <taxon>Bacillati</taxon>
        <taxon>Cyanobacteriota</taxon>
        <taxon>Cyanophyceae</taxon>
        <taxon>Oscillatoriophycideae</taxon>
        <taxon>Chroococcales</taxon>
        <taxon>Microcystaceae</taxon>
        <taxon>Microcystis</taxon>
    </lineage>
</organism>
<reference evidence="4" key="1">
    <citation type="journal article" date="2015" name="Genome">
        <title>Whole Genome Sequence of the Non-Microcystin-Producing Microcystis aeruginosa Strain NIES-44.</title>
        <authorList>
            <person name="Okano K."/>
            <person name="Miyata N."/>
            <person name="Ozaki Y."/>
        </authorList>
    </citation>
    <scope>NUCLEOTIDE SEQUENCE [LARGE SCALE GENOMIC DNA]</scope>
    <source>
        <strain evidence="4">NIES-44</strain>
    </source>
</reference>
<dbReference type="EMBL" id="BBPA01000066">
    <property type="protein sequence ID" value="GAL94910.1"/>
    <property type="molecule type" value="Genomic_DNA"/>
</dbReference>
<keyword evidence="2" id="KW-0812">Transmembrane</keyword>
<dbReference type="RefSeq" id="WP_045361110.1">
    <property type="nucleotide sequence ID" value="NZ_BBPA01000066.1"/>
</dbReference>
<evidence type="ECO:0000313" key="4">
    <source>
        <dbReference type="Proteomes" id="UP000030321"/>
    </source>
</evidence>
<keyword evidence="2" id="KW-1133">Transmembrane helix</keyword>
<dbReference type="Proteomes" id="UP000030321">
    <property type="component" value="Unassembled WGS sequence"/>
</dbReference>
<keyword evidence="2" id="KW-0472">Membrane</keyword>
<dbReference type="InterPro" id="IPR007813">
    <property type="entry name" value="PilN"/>
</dbReference>
<dbReference type="Pfam" id="PF05137">
    <property type="entry name" value="PilN"/>
    <property type="match status" value="1"/>
</dbReference>
<dbReference type="InterPro" id="IPR052534">
    <property type="entry name" value="Extracell_DNA_Util/SecSys_Comp"/>
</dbReference>
<evidence type="ECO:0000256" key="2">
    <source>
        <dbReference type="SAM" id="Phobius"/>
    </source>
</evidence>
<feature type="transmembrane region" description="Helical" evidence="2">
    <location>
        <begin position="38"/>
        <end position="61"/>
    </location>
</feature>
<feature type="coiled-coil region" evidence="1">
    <location>
        <begin position="80"/>
        <end position="107"/>
    </location>
</feature>
<evidence type="ECO:0000313" key="3">
    <source>
        <dbReference type="EMBL" id="GAL94910.1"/>
    </source>
</evidence>
<dbReference type="PANTHER" id="PTHR40278">
    <property type="entry name" value="DNA UTILIZATION PROTEIN HOFN"/>
    <property type="match status" value="1"/>
</dbReference>
<dbReference type="PANTHER" id="PTHR40278:SF1">
    <property type="entry name" value="DNA UTILIZATION PROTEIN HOFN"/>
    <property type="match status" value="1"/>
</dbReference>
<evidence type="ECO:0000256" key="1">
    <source>
        <dbReference type="SAM" id="Coils"/>
    </source>
</evidence>
<dbReference type="AlphaFoldDB" id="A0A0A1VYU2"/>
<accession>A0A0A1VYU2</accession>
<comment type="caution">
    <text evidence="3">The sequence shown here is derived from an EMBL/GenBank/DDBJ whole genome shotgun (WGS) entry which is preliminary data.</text>
</comment>
<sequence length="256" mass="27480">MYSLDVNFLKDRHLKQTGEKTTADKMPTAINLSKQKPLLIGVGVGAGLLALTGLLGLIVGWQTSATQATIQTLDGKLGQLQGQSKKIEDLKGQLTAVEAENQALVTVFNQIRPWSAILQEIRLQTPPSVQLTSLQQVDVPANPGQGQPNPATQLKISGFASSYEAVNDYLLTLQASPFLQGKKTVIESAALADLPVQVANEYKNISVSFPQAVQFVITAQLSDTPATEQLKQLKRNGAEGVVTRINTLKDQGAIQP</sequence>
<gene>
    <name evidence="3" type="ORF">N44_03765</name>
</gene>